<feature type="transmembrane region" description="Helical" evidence="2">
    <location>
        <begin position="397"/>
        <end position="420"/>
    </location>
</feature>
<dbReference type="Pfam" id="PF09772">
    <property type="entry name" value="Tmem26"/>
    <property type="match status" value="2"/>
</dbReference>
<dbReference type="Proteomes" id="UP000663828">
    <property type="component" value="Unassembled WGS sequence"/>
</dbReference>
<dbReference type="Gene3D" id="3.40.50.1820">
    <property type="entry name" value="alpha/beta hydrolase"/>
    <property type="match status" value="1"/>
</dbReference>
<feature type="transmembrane region" description="Helical" evidence="2">
    <location>
        <begin position="39"/>
        <end position="58"/>
    </location>
</feature>
<feature type="transmembrane region" description="Helical" evidence="2">
    <location>
        <begin position="254"/>
        <end position="278"/>
    </location>
</feature>
<evidence type="ECO:0000313" key="8">
    <source>
        <dbReference type="Proteomes" id="UP000663852"/>
    </source>
</evidence>
<dbReference type="Pfam" id="PF00561">
    <property type="entry name" value="Abhydrolase_1"/>
    <property type="match status" value="1"/>
</dbReference>
<evidence type="ECO:0000256" key="2">
    <source>
        <dbReference type="SAM" id="Phobius"/>
    </source>
</evidence>
<feature type="region of interest" description="Disordered" evidence="1">
    <location>
        <begin position="127"/>
        <end position="151"/>
    </location>
</feature>
<feature type="transmembrane region" description="Helical" evidence="2">
    <location>
        <begin position="6"/>
        <end position="27"/>
    </location>
</feature>
<keyword evidence="7" id="KW-1185">Reference proteome</keyword>
<feature type="domain" description="AB hydrolase-1" evidence="3">
    <location>
        <begin position="612"/>
        <end position="735"/>
    </location>
</feature>
<evidence type="ECO:0000259" key="3">
    <source>
        <dbReference type="Pfam" id="PF00561"/>
    </source>
</evidence>
<dbReference type="AlphaFoldDB" id="A0A813YK55"/>
<dbReference type="Pfam" id="PF22990">
    <property type="entry name" value="ABHD16_N"/>
    <property type="match status" value="1"/>
</dbReference>
<dbReference type="EMBL" id="CAJNOJ010000029">
    <property type="protein sequence ID" value="CAF0885419.1"/>
    <property type="molecule type" value="Genomic_DNA"/>
</dbReference>
<proteinExistence type="predicted"/>
<dbReference type="PANTHER" id="PTHR22168">
    <property type="entry name" value="TMEM26 PROTEIN"/>
    <property type="match status" value="1"/>
</dbReference>
<keyword evidence="2" id="KW-0812">Transmembrane</keyword>
<dbReference type="OrthoDB" id="6412627at2759"/>
<dbReference type="InterPro" id="IPR054518">
    <property type="entry name" value="ABHD16_N"/>
</dbReference>
<feature type="domain" description="Phosphatidylserine Lipase ABHD16 N-terminal" evidence="4">
    <location>
        <begin position="353"/>
        <end position="490"/>
    </location>
</feature>
<keyword evidence="2" id="KW-1133">Transmembrane helix</keyword>
<keyword evidence="2" id="KW-0472">Membrane</keyword>
<dbReference type="InterPro" id="IPR029058">
    <property type="entry name" value="AB_hydrolase_fold"/>
</dbReference>
<feature type="compositionally biased region" description="Low complexity" evidence="1">
    <location>
        <begin position="127"/>
        <end position="142"/>
    </location>
</feature>
<name>A0A813YK55_ADIRI</name>
<dbReference type="Proteomes" id="UP000663852">
    <property type="component" value="Unassembled WGS sequence"/>
</dbReference>
<feature type="transmembrane region" description="Helical" evidence="2">
    <location>
        <begin position="284"/>
        <end position="302"/>
    </location>
</feature>
<dbReference type="InterPro" id="IPR000073">
    <property type="entry name" value="AB_hydrolase_1"/>
</dbReference>
<dbReference type="EMBL" id="CAJNOR010002055">
    <property type="protein sequence ID" value="CAF1240894.1"/>
    <property type="molecule type" value="Genomic_DNA"/>
</dbReference>
<evidence type="ECO:0000259" key="4">
    <source>
        <dbReference type="Pfam" id="PF22990"/>
    </source>
</evidence>
<reference evidence="5" key="1">
    <citation type="submission" date="2021-02" db="EMBL/GenBank/DDBJ databases">
        <authorList>
            <person name="Nowell W R."/>
        </authorList>
    </citation>
    <scope>NUCLEOTIDE SEQUENCE</scope>
</reference>
<dbReference type="InterPro" id="IPR019169">
    <property type="entry name" value="Transmembrane_26"/>
</dbReference>
<evidence type="ECO:0000256" key="1">
    <source>
        <dbReference type="SAM" id="MobiDB-lite"/>
    </source>
</evidence>
<gene>
    <name evidence="5" type="ORF">EDS130_LOCUS9005</name>
    <name evidence="6" type="ORF">XAT740_LOCUS25732</name>
</gene>
<sequence length="890" mass="102848">MKEWGVDDVMVVELSFMFIIILGRWLLPKGNISHSALSQLLLVYLSLASDILDLLTLFSEKEIYLSSPMVHIVLVIFSLCMFQFALNLTATRGRSFHAEFDEAEYEIRQLPPPIPIHQKVLNKLMPSTTPSSSTARPLTTTSANQTPRIKPRAASFSIMNPSVTIFENPIHNENLEMQESKNSLVLKPTFPEVNLLSTIPRPIMQNRLSIGSLNSLHSSLWHTSRSKQMSRKSIAESVKVFVKKRSAKFLRSEIWSILVTLSLQDGPFFAVRLVAIFVYRVRSFLTYFFTFKNFLILLFQTYRITSICLERDQEEEEFEEKMDTIRRMSLAASQLGVSVNRNFYLRMKNQLTLLWRCIFGPKLYQTYPAIPPTPMRNDQQPAHIYEKNTAESLSDTVFFALKLSFGILKVTWPICLIYFYRKGFLTYDNGIVTLRLAGCVAIVSAYFMLLRGVGRYVNPSYKLFIDEFYRVKTNTSKDARQHLLAKFDFSLSHWQPDYVIDTSAVRKIPMISITKDELLNRTEPTLLERIFHYPTLFLGYICVNVFGRRLMFPGSLQLLRQMMERPLLDGRTNLIVQHRAKRYVIRTADGNNIDTIFVDRRQSNQTNNGRTLVVTCEGNAGFYEMGCMGTPIDRGYSVLGWNRPGFGESSGYPGALSEINSIDAVMRYAIEELHFLVDDIVIFAWSIGGYSACWTAVSYQDIRGLVLDAVFDDVLPLAQRQMPAFASKFVEKTIRYYLDLNNVQLLKLFNGPFYLIRRTQDEIISLVPGRVETNRGNELLFNVLHYRYPHIYNDDQTLTLLRRYVCANQVQRIALYDQYCSNETDLQALTREYRMEHPKAAYPCKFGETFSLIERQRFAVYLIDQYLVNFDSQHCTPLPQTFFRIPDRCV</sequence>
<organism evidence="5 8">
    <name type="scientific">Adineta ricciae</name>
    <name type="common">Rotifer</name>
    <dbReference type="NCBI Taxonomy" id="249248"/>
    <lineage>
        <taxon>Eukaryota</taxon>
        <taxon>Metazoa</taxon>
        <taxon>Spiralia</taxon>
        <taxon>Gnathifera</taxon>
        <taxon>Rotifera</taxon>
        <taxon>Eurotatoria</taxon>
        <taxon>Bdelloidea</taxon>
        <taxon>Adinetida</taxon>
        <taxon>Adinetidae</taxon>
        <taxon>Adineta</taxon>
    </lineage>
</organism>
<evidence type="ECO:0000313" key="5">
    <source>
        <dbReference type="EMBL" id="CAF0885419.1"/>
    </source>
</evidence>
<comment type="caution">
    <text evidence="5">The sequence shown here is derived from an EMBL/GenBank/DDBJ whole genome shotgun (WGS) entry which is preliminary data.</text>
</comment>
<feature type="transmembrane region" description="Helical" evidence="2">
    <location>
        <begin position="70"/>
        <end position="90"/>
    </location>
</feature>
<accession>A0A813YK55</accession>
<feature type="transmembrane region" description="Helical" evidence="2">
    <location>
        <begin position="432"/>
        <end position="450"/>
    </location>
</feature>
<evidence type="ECO:0000313" key="6">
    <source>
        <dbReference type="EMBL" id="CAF1240894.1"/>
    </source>
</evidence>
<dbReference type="SUPFAM" id="SSF53474">
    <property type="entry name" value="alpha/beta-Hydrolases"/>
    <property type="match status" value="1"/>
</dbReference>
<evidence type="ECO:0000313" key="7">
    <source>
        <dbReference type="Proteomes" id="UP000663828"/>
    </source>
</evidence>
<protein>
    <submittedName>
        <fullName evidence="5">Uncharacterized protein</fullName>
    </submittedName>
</protein>